<dbReference type="Pfam" id="PF00593">
    <property type="entry name" value="TonB_dep_Rec_b-barrel"/>
    <property type="match status" value="1"/>
</dbReference>
<dbReference type="InterPro" id="IPR039426">
    <property type="entry name" value="TonB-dep_rcpt-like"/>
</dbReference>
<keyword evidence="4 10" id="KW-0812">Transmembrane</keyword>
<dbReference type="Pfam" id="PF07715">
    <property type="entry name" value="Plug"/>
    <property type="match status" value="1"/>
</dbReference>
<dbReference type="SUPFAM" id="SSF56935">
    <property type="entry name" value="Porins"/>
    <property type="match status" value="1"/>
</dbReference>
<keyword evidence="17" id="KW-1185">Reference proteome</keyword>
<dbReference type="InterPro" id="IPR008969">
    <property type="entry name" value="CarboxyPept-like_regulatory"/>
</dbReference>
<feature type="chain" id="PRO_5025338338" evidence="13">
    <location>
        <begin position="22"/>
        <end position="1049"/>
    </location>
</feature>
<dbReference type="AlphaFoldDB" id="A0A6C0GDT3"/>
<evidence type="ECO:0000259" key="14">
    <source>
        <dbReference type="Pfam" id="PF00593"/>
    </source>
</evidence>
<dbReference type="InterPro" id="IPR036942">
    <property type="entry name" value="Beta-barrel_TonB_sf"/>
</dbReference>
<sequence>MKRNLLIGLLFTLCVLQQAWAQTRTVTGTVRGATDKSPLPGVNVVIKGTTSGTTTNLDGQYSLPVPENATLVFSFIGFSAQEVLVGNRAVIDLQMEEDVTKLTEVVVTAVGIQREKASLGYAVQEVKGNMVTDAREPNIVNALAGKIAGVQINSSGGQPGSSSRITIRGNSSVLGNNQPLFVVDGIPVDNSQNFGGGQLDGNGRGNGDSPLFNGSSSNRGVDLDPNIIESISVLKGAAASALYGSRAANGVILITTKTGKAVAGKKGHTISFNTTMGWDEARIAGFQDKYLQGLNGKYRNGEQVGRGGYSEEGANLDPRSTRAWGPHIDSVSQAVIDSIGRPQLYDPRKDFFQTGRSYDNSINISGGNEMFNYFTSYSDFRQTGIVPNSEFKRHSFLAKAGVTLSEKLKATASINYVKSYNQWLTEGNGARSYLYGLYFTPPSYNIRPYRYEDGSQRNFSANFNNPLWLAENNNLSSDVDRFIANTTLTYQVLPWLSITERVGLDTYLDSRKEKVNIGTVGRLQGSMYDENLQWREVNSDLIVTANKTFSSDFNATFMLGNNINSRFLQRELQRGTGLNIPGFYNIQNAALITASENTDQRRLIGIYAQATFDYRSMIFLTLTGRNDWSSTLPKGENSYFYPSASLGFVFTEPLGLTNSAIFPFGKLRMSYAAIGNDAPTYSLTSTYSQSNPGDGQRGNIQYPFQGINGFELTNIQGNPNLKPERTTEFEIGLDLQFLRNRFRIDAAYYKRRSVDQIFPVPVSPATGFIQRLTNSGEISNEGLELVVGGTPVKAGDFSWDAQIVFTKNVSKVVALAPGVETIRLGGFTSPSIFIKEGEKYGVIWGQGFKRNEQGKLLIDEDGLPVLSDALGAIGNIQPDWTSGIRNTFSWKGLSLSALVDIRKGGDILNFDQYYSTFYGTAKITEARNTTIVYDGVSESTGEPNTIPVLRDQNYWQNFYSLYDENFVEDGSFIKVRDINLSYALPQTLLSKTPFRSLRVSAIGRNLFIKSDFSYADPEGSLYGSSNAQGFYHSVTPGSKSYTVGLSATF</sequence>
<dbReference type="InterPro" id="IPR012910">
    <property type="entry name" value="Plug_dom"/>
</dbReference>
<dbReference type="RefSeq" id="WP_162442057.1">
    <property type="nucleotide sequence ID" value="NZ_CP048222.1"/>
</dbReference>
<evidence type="ECO:0000256" key="2">
    <source>
        <dbReference type="ARBA" id="ARBA00022448"/>
    </source>
</evidence>
<feature type="region of interest" description="Disordered" evidence="12">
    <location>
        <begin position="193"/>
        <end position="219"/>
    </location>
</feature>
<evidence type="ECO:0000256" key="7">
    <source>
        <dbReference type="ARBA" id="ARBA00023136"/>
    </source>
</evidence>
<dbReference type="InterPro" id="IPR000531">
    <property type="entry name" value="Beta-barrel_TonB"/>
</dbReference>
<dbReference type="PANTHER" id="PTHR30069">
    <property type="entry name" value="TONB-DEPENDENT OUTER MEMBRANE RECEPTOR"/>
    <property type="match status" value="1"/>
</dbReference>
<dbReference type="SUPFAM" id="SSF49464">
    <property type="entry name" value="Carboxypeptidase regulatory domain-like"/>
    <property type="match status" value="1"/>
</dbReference>
<accession>A0A6C0GDT3</accession>
<dbReference type="NCBIfam" id="TIGR04056">
    <property type="entry name" value="OMP_RagA_SusC"/>
    <property type="match status" value="1"/>
</dbReference>
<keyword evidence="6 11" id="KW-0798">TonB box</keyword>
<keyword evidence="3 10" id="KW-1134">Transmembrane beta strand</keyword>
<dbReference type="Proteomes" id="UP000480178">
    <property type="component" value="Chromosome"/>
</dbReference>
<evidence type="ECO:0000256" key="3">
    <source>
        <dbReference type="ARBA" id="ARBA00022452"/>
    </source>
</evidence>
<feature type="domain" description="TonB-dependent receptor plug" evidence="15">
    <location>
        <begin position="118"/>
        <end position="251"/>
    </location>
</feature>
<dbReference type="InterPro" id="IPR023997">
    <property type="entry name" value="TonB-dep_OMP_SusC/RagA_CS"/>
</dbReference>
<feature type="domain" description="TonB-dependent receptor-like beta-barrel" evidence="14">
    <location>
        <begin position="430"/>
        <end position="805"/>
    </location>
</feature>
<keyword evidence="5 13" id="KW-0732">Signal</keyword>
<evidence type="ECO:0000256" key="6">
    <source>
        <dbReference type="ARBA" id="ARBA00023077"/>
    </source>
</evidence>
<evidence type="ECO:0000313" key="17">
    <source>
        <dbReference type="Proteomes" id="UP000480178"/>
    </source>
</evidence>
<name>A0A6C0GDT3_9BACT</name>
<organism evidence="16 17">
    <name type="scientific">Rhodocytophaga rosea</name>
    <dbReference type="NCBI Taxonomy" id="2704465"/>
    <lineage>
        <taxon>Bacteria</taxon>
        <taxon>Pseudomonadati</taxon>
        <taxon>Bacteroidota</taxon>
        <taxon>Cytophagia</taxon>
        <taxon>Cytophagales</taxon>
        <taxon>Rhodocytophagaceae</taxon>
        <taxon>Rhodocytophaga</taxon>
    </lineage>
</organism>
<dbReference type="InterPro" id="IPR023996">
    <property type="entry name" value="TonB-dep_OMP_SusC/RagA"/>
</dbReference>
<keyword evidence="9 10" id="KW-0998">Cell outer membrane</keyword>
<evidence type="ECO:0000256" key="13">
    <source>
        <dbReference type="SAM" id="SignalP"/>
    </source>
</evidence>
<dbReference type="InterPro" id="IPR037066">
    <property type="entry name" value="Plug_dom_sf"/>
</dbReference>
<dbReference type="KEGG" id="rhoz:GXP67_04520"/>
<evidence type="ECO:0000256" key="11">
    <source>
        <dbReference type="RuleBase" id="RU003357"/>
    </source>
</evidence>
<dbReference type="EMBL" id="CP048222">
    <property type="protein sequence ID" value="QHT65984.1"/>
    <property type="molecule type" value="Genomic_DNA"/>
</dbReference>
<dbReference type="GO" id="GO:0044718">
    <property type="term" value="P:siderophore transmembrane transport"/>
    <property type="evidence" value="ECO:0007669"/>
    <property type="project" value="TreeGrafter"/>
</dbReference>
<gene>
    <name evidence="16" type="ORF">GXP67_04520</name>
</gene>
<dbReference type="Pfam" id="PF13715">
    <property type="entry name" value="CarbopepD_reg_2"/>
    <property type="match status" value="1"/>
</dbReference>
<evidence type="ECO:0000256" key="4">
    <source>
        <dbReference type="ARBA" id="ARBA00022692"/>
    </source>
</evidence>
<evidence type="ECO:0000256" key="8">
    <source>
        <dbReference type="ARBA" id="ARBA00023170"/>
    </source>
</evidence>
<dbReference type="Gene3D" id="2.40.170.20">
    <property type="entry name" value="TonB-dependent receptor, beta-barrel domain"/>
    <property type="match status" value="1"/>
</dbReference>
<dbReference type="Gene3D" id="2.170.130.10">
    <property type="entry name" value="TonB-dependent receptor, plug domain"/>
    <property type="match status" value="1"/>
</dbReference>
<reference evidence="16 17" key="1">
    <citation type="submission" date="2020-01" db="EMBL/GenBank/DDBJ databases">
        <authorList>
            <person name="Kim M.K."/>
        </authorList>
    </citation>
    <scope>NUCLEOTIDE SEQUENCE [LARGE SCALE GENOMIC DNA]</scope>
    <source>
        <strain evidence="16 17">172606-1</strain>
    </source>
</reference>
<evidence type="ECO:0000256" key="1">
    <source>
        <dbReference type="ARBA" id="ARBA00004571"/>
    </source>
</evidence>
<protein>
    <submittedName>
        <fullName evidence="16">SusC/RagA family TonB-linked outer membrane protein</fullName>
    </submittedName>
</protein>
<proteinExistence type="inferred from homology"/>
<evidence type="ECO:0000256" key="10">
    <source>
        <dbReference type="PROSITE-ProRule" id="PRU01360"/>
    </source>
</evidence>
<evidence type="ECO:0000313" key="16">
    <source>
        <dbReference type="EMBL" id="QHT65984.1"/>
    </source>
</evidence>
<dbReference type="GO" id="GO:0015344">
    <property type="term" value="F:siderophore uptake transmembrane transporter activity"/>
    <property type="evidence" value="ECO:0007669"/>
    <property type="project" value="TreeGrafter"/>
</dbReference>
<evidence type="ECO:0000259" key="15">
    <source>
        <dbReference type="Pfam" id="PF07715"/>
    </source>
</evidence>
<dbReference type="PROSITE" id="PS52016">
    <property type="entry name" value="TONB_DEPENDENT_REC_3"/>
    <property type="match status" value="1"/>
</dbReference>
<dbReference type="GO" id="GO:0009279">
    <property type="term" value="C:cell outer membrane"/>
    <property type="evidence" value="ECO:0007669"/>
    <property type="project" value="UniProtKB-SubCell"/>
</dbReference>
<dbReference type="PANTHER" id="PTHR30069:SF29">
    <property type="entry name" value="HEMOGLOBIN AND HEMOGLOBIN-HAPTOGLOBIN-BINDING PROTEIN 1-RELATED"/>
    <property type="match status" value="1"/>
</dbReference>
<feature type="compositionally biased region" description="Gly residues" evidence="12">
    <location>
        <begin position="194"/>
        <end position="206"/>
    </location>
</feature>
<evidence type="ECO:0000256" key="12">
    <source>
        <dbReference type="SAM" id="MobiDB-lite"/>
    </source>
</evidence>
<evidence type="ECO:0000256" key="9">
    <source>
        <dbReference type="ARBA" id="ARBA00023237"/>
    </source>
</evidence>
<keyword evidence="8" id="KW-0675">Receptor</keyword>
<comment type="subcellular location">
    <subcellularLocation>
        <location evidence="1 10">Cell outer membrane</location>
        <topology evidence="1 10">Multi-pass membrane protein</topology>
    </subcellularLocation>
</comment>
<comment type="similarity">
    <text evidence="10 11">Belongs to the TonB-dependent receptor family.</text>
</comment>
<dbReference type="NCBIfam" id="TIGR04057">
    <property type="entry name" value="SusC_RagA_signa"/>
    <property type="match status" value="1"/>
</dbReference>
<evidence type="ECO:0000256" key="5">
    <source>
        <dbReference type="ARBA" id="ARBA00022729"/>
    </source>
</evidence>
<feature type="signal peptide" evidence="13">
    <location>
        <begin position="1"/>
        <end position="21"/>
    </location>
</feature>
<keyword evidence="7 10" id="KW-0472">Membrane</keyword>
<keyword evidence="2 10" id="KW-0813">Transport</keyword>
<dbReference type="Gene3D" id="2.60.40.1120">
    <property type="entry name" value="Carboxypeptidase-like, regulatory domain"/>
    <property type="match status" value="1"/>
</dbReference>